<dbReference type="EMBL" id="JACGWO010000008">
    <property type="protein sequence ID" value="KAK4421568.1"/>
    <property type="molecule type" value="Genomic_DNA"/>
</dbReference>
<gene>
    <name evidence="2" type="ORF">Salat_2107400</name>
</gene>
<organism evidence="2 3">
    <name type="scientific">Sesamum alatum</name>
    <dbReference type="NCBI Taxonomy" id="300844"/>
    <lineage>
        <taxon>Eukaryota</taxon>
        <taxon>Viridiplantae</taxon>
        <taxon>Streptophyta</taxon>
        <taxon>Embryophyta</taxon>
        <taxon>Tracheophyta</taxon>
        <taxon>Spermatophyta</taxon>
        <taxon>Magnoliopsida</taxon>
        <taxon>eudicotyledons</taxon>
        <taxon>Gunneridae</taxon>
        <taxon>Pentapetalae</taxon>
        <taxon>asterids</taxon>
        <taxon>lamiids</taxon>
        <taxon>Lamiales</taxon>
        <taxon>Pedaliaceae</taxon>
        <taxon>Sesamum</taxon>
    </lineage>
</organism>
<evidence type="ECO:0000256" key="1">
    <source>
        <dbReference type="SAM" id="MobiDB-lite"/>
    </source>
</evidence>
<dbReference type="Proteomes" id="UP001293254">
    <property type="component" value="Unassembled WGS sequence"/>
</dbReference>
<proteinExistence type="predicted"/>
<name>A0AAE1Y0N3_9LAMI</name>
<feature type="compositionally biased region" description="Polar residues" evidence="1">
    <location>
        <begin position="50"/>
        <end position="60"/>
    </location>
</feature>
<keyword evidence="3" id="KW-1185">Reference proteome</keyword>
<accession>A0AAE1Y0N3</accession>
<evidence type="ECO:0000313" key="2">
    <source>
        <dbReference type="EMBL" id="KAK4421568.1"/>
    </source>
</evidence>
<comment type="caution">
    <text evidence="2">The sequence shown here is derived from an EMBL/GenBank/DDBJ whole genome shotgun (WGS) entry which is preliminary data.</text>
</comment>
<feature type="region of interest" description="Disordered" evidence="1">
    <location>
        <begin position="1"/>
        <end position="70"/>
    </location>
</feature>
<feature type="compositionally biased region" description="Polar residues" evidence="1">
    <location>
        <begin position="11"/>
        <end position="20"/>
    </location>
</feature>
<dbReference type="AlphaFoldDB" id="A0AAE1Y0N3"/>
<reference evidence="2" key="1">
    <citation type="submission" date="2020-06" db="EMBL/GenBank/DDBJ databases">
        <authorList>
            <person name="Li T."/>
            <person name="Hu X."/>
            <person name="Zhang T."/>
            <person name="Song X."/>
            <person name="Zhang H."/>
            <person name="Dai N."/>
            <person name="Sheng W."/>
            <person name="Hou X."/>
            <person name="Wei L."/>
        </authorList>
    </citation>
    <scope>NUCLEOTIDE SEQUENCE</scope>
    <source>
        <strain evidence="2">3651</strain>
        <tissue evidence="2">Leaf</tissue>
    </source>
</reference>
<sequence>MAKKFVPRSPFQPSLNQSLPPITFVCSPRPVMSLHPHDLTPSPPDERGKQSQTRKQTPHTPQHYLFGGPPSNRSIHWSSIFRGVVSADLPFHQPSATYNAARV</sequence>
<reference evidence="2" key="2">
    <citation type="journal article" date="2024" name="Plant">
        <title>Genomic evolution and insights into agronomic trait innovations of Sesamum species.</title>
        <authorList>
            <person name="Miao H."/>
            <person name="Wang L."/>
            <person name="Qu L."/>
            <person name="Liu H."/>
            <person name="Sun Y."/>
            <person name="Le M."/>
            <person name="Wang Q."/>
            <person name="Wei S."/>
            <person name="Zheng Y."/>
            <person name="Lin W."/>
            <person name="Duan Y."/>
            <person name="Cao H."/>
            <person name="Xiong S."/>
            <person name="Wang X."/>
            <person name="Wei L."/>
            <person name="Li C."/>
            <person name="Ma Q."/>
            <person name="Ju M."/>
            <person name="Zhao R."/>
            <person name="Li G."/>
            <person name="Mu C."/>
            <person name="Tian Q."/>
            <person name="Mei H."/>
            <person name="Zhang T."/>
            <person name="Gao T."/>
            <person name="Zhang H."/>
        </authorList>
    </citation>
    <scope>NUCLEOTIDE SEQUENCE</scope>
    <source>
        <strain evidence="2">3651</strain>
    </source>
</reference>
<protein>
    <submittedName>
        <fullName evidence="2">Uncharacterized protein</fullName>
    </submittedName>
</protein>
<evidence type="ECO:0000313" key="3">
    <source>
        <dbReference type="Proteomes" id="UP001293254"/>
    </source>
</evidence>